<reference evidence="1 2" key="1">
    <citation type="journal article" date="2021" name="BMC Biol.">
        <title>Horizontally acquired antibacterial genes associated with adaptive radiation of ladybird beetles.</title>
        <authorList>
            <person name="Li H.S."/>
            <person name="Tang X.F."/>
            <person name="Huang Y.H."/>
            <person name="Xu Z.Y."/>
            <person name="Chen M.L."/>
            <person name="Du X.Y."/>
            <person name="Qiu B.Y."/>
            <person name="Chen P.T."/>
            <person name="Zhang W."/>
            <person name="Slipinski A."/>
            <person name="Escalona H.E."/>
            <person name="Waterhouse R.M."/>
            <person name="Zwick A."/>
            <person name="Pang H."/>
        </authorList>
    </citation>
    <scope>NUCLEOTIDE SEQUENCE [LARGE SCALE GENOMIC DNA]</scope>
    <source>
        <strain evidence="1">SYSU2018</strain>
    </source>
</reference>
<dbReference type="Proteomes" id="UP001516400">
    <property type="component" value="Unassembled WGS sequence"/>
</dbReference>
<dbReference type="InterPro" id="IPR015943">
    <property type="entry name" value="WD40/YVTN_repeat-like_dom_sf"/>
</dbReference>
<organism evidence="1 2">
    <name type="scientific">Cryptolaemus montrouzieri</name>
    <dbReference type="NCBI Taxonomy" id="559131"/>
    <lineage>
        <taxon>Eukaryota</taxon>
        <taxon>Metazoa</taxon>
        <taxon>Ecdysozoa</taxon>
        <taxon>Arthropoda</taxon>
        <taxon>Hexapoda</taxon>
        <taxon>Insecta</taxon>
        <taxon>Pterygota</taxon>
        <taxon>Neoptera</taxon>
        <taxon>Endopterygota</taxon>
        <taxon>Coleoptera</taxon>
        <taxon>Polyphaga</taxon>
        <taxon>Cucujiformia</taxon>
        <taxon>Coccinelloidea</taxon>
        <taxon>Coccinellidae</taxon>
        <taxon>Scymninae</taxon>
        <taxon>Scymnini</taxon>
        <taxon>Cryptolaemus</taxon>
    </lineage>
</organism>
<accession>A0ABD2PDM6</accession>
<protein>
    <submittedName>
        <fullName evidence="1">Uncharacterized protein</fullName>
    </submittedName>
</protein>
<name>A0ABD2PDM6_9CUCU</name>
<dbReference type="Gene3D" id="2.130.10.10">
    <property type="entry name" value="YVTN repeat-like/Quinoprotein amine dehydrogenase"/>
    <property type="match status" value="1"/>
</dbReference>
<dbReference type="InterPro" id="IPR036322">
    <property type="entry name" value="WD40_repeat_dom_sf"/>
</dbReference>
<sequence>MLKLDPTGFLCLSADTECRDRSIRVWDLNKGHMVAAYTPKTKITACSIVGNGQHIVLGLENLKNLLFLELRGPEVKPVTAEETYGDDKNEGKIFELNESDLC</sequence>
<dbReference type="SUPFAM" id="SSF50978">
    <property type="entry name" value="WD40 repeat-like"/>
    <property type="match status" value="1"/>
</dbReference>
<gene>
    <name evidence="1" type="ORF">HHI36_003376</name>
</gene>
<comment type="caution">
    <text evidence="1">The sequence shown here is derived from an EMBL/GenBank/DDBJ whole genome shotgun (WGS) entry which is preliminary data.</text>
</comment>
<evidence type="ECO:0000313" key="1">
    <source>
        <dbReference type="EMBL" id="KAL3288932.1"/>
    </source>
</evidence>
<proteinExistence type="predicted"/>
<evidence type="ECO:0000313" key="2">
    <source>
        <dbReference type="Proteomes" id="UP001516400"/>
    </source>
</evidence>
<dbReference type="EMBL" id="JABFTP020000185">
    <property type="protein sequence ID" value="KAL3288932.1"/>
    <property type="molecule type" value="Genomic_DNA"/>
</dbReference>
<dbReference type="AlphaFoldDB" id="A0ABD2PDM6"/>
<keyword evidence="2" id="KW-1185">Reference proteome</keyword>